<accession>A0A836C0N4</accession>
<feature type="compositionally biased region" description="Low complexity" evidence="3">
    <location>
        <begin position="588"/>
        <end position="604"/>
    </location>
</feature>
<dbReference type="OrthoDB" id="2339771at2759"/>
<keyword evidence="2" id="KW-0539">Nucleus</keyword>
<keyword evidence="6" id="KW-1185">Reference proteome</keyword>
<dbReference type="GO" id="GO:0003677">
    <property type="term" value="F:DNA binding"/>
    <property type="evidence" value="ECO:0007669"/>
    <property type="project" value="TreeGrafter"/>
</dbReference>
<reference evidence="5" key="1">
    <citation type="journal article" date="2020" name="bioRxiv">
        <title>Comparative genomics of Chlamydomonas.</title>
        <authorList>
            <person name="Craig R.J."/>
            <person name="Hasan A.R."/>
            <person name="Ness R.W."/>
            <person name="Keightley P.D."/>
        </authorList>
    </citation>
    <scope>NUCLEOTIDE SEQUENCE</scope>
    <source>
        <strain evidence="5">CCAP 11/70</strain>
    </source>
</reference>
<feature type="region of interest" description="Disordered" evidence="3">
    <location>
        <begin position="535"/>
        <end position="577"/>
    </location>
</feature>
<organism evidence="5 6">
    <name type="scientific">Edaphochlamys debaryana</name>
    <dbReference type="NCBI Taxonomy" id="47281"/>
    <lineage>
        <taxon>Eukaryota</taxon>
        <taxon>Viridiplantae</taxon>
        <taxon>Chlorophyta</taxon>
        <taxon>core chlorophytes</taxon>
        <taxon>Chlorophyceae</taxon>
        <taxon>CS clade</taxon>
        <taxon>Chlamydomonadales</taxon>
        <taxon>Chlamydomonadales incertae sedis</taxon>
        <taxon>Edaphochlamys</taxon>
    </lineage>
</organism>
<dbReference type="InterPro" id="IPR033471">
    <property type="entry name" value="DIRP"/>
</dbReference>
<dbReference type="PANTHER" id="PTHR21689:SF2">
    <property type="entry name" value="PROTEIN LIN-9 HOMOLOG"/>
    <property type="match status" value="1"/>
</dbReference>
<dbReference type="GO" id="GO:0005654">
    <property type="term" value="C:nucleoplasm"/>
    <property type="evidence" value="ECO:0007669"/>
    <property type="project" value="TreeGrafter"/>
</dbReference>
<dbReference type="AlphaFoldDB" id="A0A836C0N4"/>
<feature type="region of interest" description="Disordered" evidence="3">
    <location>
        <begin position="152"/>
        <end position="477"/>
    </location>
</feature>
<feature type="compositionally biased region" description="Gly residues" evidence="3">
    <location>
        <begin position="1115"/>
        <end position="1130"/>
    </location>
</feature>
<comment type="caution">
    <text evidence="5">The sequence shown here is derived from an EMBL/GenBank/DDBJ whole genome shotgun (WGS) entry which is preliminary data.</text>
</comment>
<comment type="subcellular location">
    <subcellularLocation>
        <location evidence="1">Nucleus</location>
    </subcellularLocation>
</comment>
<evidence type="ECO:0000259" key="4">
    <source>
        <dbReference type="SMART" id="SM01135"/>
    </source>
</evidence>
<feature type="compositionally biased region" description="Low complexity" evidence="3">
    <location>
        <begin position="321"/>
        <end position="330"/>
    </location>
</feature>
<evidence type="ECO:0000313" key="6">
    <source>
        <dbReference type="Proteomes" id="UP000612055"/>
    </source>
</evidence>
<feature type="compositionally biased region" description="Low complexity" evidence="3">
    <location>
        <begin position="432"/>
        <end position="457"/>
    </location>
</feature>
<feature type="compositionally biased region" description="Polar residues" evidence="3">
    <location>
        <begin position="256"/>
        <end position="265"/>
    </location>
</feature>
<dbReference type="EMBL" id="JAEHOE010000026">
    <property type="protein sequence ID" value="KAG2495072.1"/>
    <property type="molecule type" value="Genomic_DNA"/>
</dbReference>
<dbReference type="PANTHER" id="PTHR21689">
    <property type="entry name" value="LIN-9"/>
    <property type="match status" value="1"/>
</dbReference>
<feature type="compositionally biased region" description="Acidic residues" evidence="3">
    <location>
        <begin position="458"/>
        <end position="469"/>
    </location>
</feature>
<feature type="compositionally biased region" description="Low complexity" evidence="3">
    <location>
        <begin position="163"/>
        <end position="173"/>
    </location>
</feature>
<feature type="compositionally biased region" description="Low complexity" evidence="3">
    <location>
        <begin position="550"/>
        <end position="560"/>
    </location>
</feature>
<feature type="compositionally biased region" description="Low complexity" evidence="3">
    <location>
        <begin position="394"/>
        <end position="410"/>
    </location>
</feature>
<feature type="compositionally biased region" description="Low complexity" evidence="3">
    <location>
        <begin position="1010"/>
        <end position="1033"/>
    </location>
</feature>
<dbReference type="SMART" id="SM01135">
    <property type="entry name" value="DIRP"/>
    <property type="match status" value="1"/>
</dbReference>
<name>A0A836C0N4_9CHLO</name>
<protein>
    <recommendedName>
        <fullName evidence="4">DIRP domain-containing protein</fullName>
    </recommendedName>
</protein>
<proteinExistence type="predicted"/>
<feature type="region of interest" description="Disordered" evidence="3">
    <location>
        <begin position="1113"/>
        <end position="1147"/>
    </location>
</feature>
<dbReference type="Proteomes" id="UP000612055">
    <property type="component" value="Unassembled WGS sequence"/>
</dbReference>
<feature type="compositionally biased region" description="Acidic residues" evidence="3">
    <location>
        <begin position="174"/>
        <end position="187"/>
    </location>
</feature>
<evidence type="ECO:0000256" key="3">
    <source>
        <dbReference type="SAM" id="MobiDB-lite"/>
    </source>
</evidence>
<dbReference type="GO" id="GO:0006351">
    <property type="term" value="P:DNA-templated transcription"/>
    <property type="evidence" value="ECO:0007669"/>
    <property type="project" value="InterPro"/>
</dbReference>
<feature type="compositionally biased region" description="Pro residues" evidence="3">
    <location>
        <begin position="994"/>
        <end position="1009"/>
    </location>
</feature>
<dbReference type="InterPro" id="IPR010561">
    <property type="entry name" value="LIN-9/ALY1"/>
</dbReference>
<feature type="region of interest" description="Disordered" evidence="3">
    <location>
        <begin position="588"/>
        <end position="607"/>
    </location>
</feature>
<evidence type="ECO:0000313" key="5">
    <source>
        <dbReference type="EMBL" id="KAG2495072.1"/>
    </source>
</evidence>
<feature type="region of interest" description="Disordered" evidence="3">
    <location>
        <begin position="992"/>
        <end position="1053"/>
    </location>
</feature>
<feature type="compositionally biased region" description="Low complexity" evidence="3">
    <location>
        <begin position="223"/>
        <end position="245"/>
    </location>
</feature>
<gene>
    <name evidence="5" type="ORF">HYH03_006683</name>
</gene>
<feature type="domain" description="DIRP" evidence="4">
    <location>
        <begin position="634"/>
        <end position="732"/>
    </location>
</feature>
<evidence type="ECO:0000256" key="1">
    <source>
        <dbReference type="ARBA" id="ARBA00004123"/>
    </source>
</evidence>
<sequence length="1233" mass="126348">MVNDHYKASQKSAKEESPTAERAGRSGRRAAGEPEDPAHVATTSSSQKPRRTPKPTPQRLAAEEEAAARRQAKANQSTPKSAKAKTVGKAPPSPPPPPSEWTSSARKRSRRLFDDTAEQEPPRYRSPIIDRWRGRHNTDVDEGVDALLSLASGAHNLDERPGPADAAAPPTADAEVEAADAEVDGQDPDALHGAPKRARVKGAGRGADALPVPAATGLRSPRGRPASVAAAAAAAAVPTTSGRAASSGRAKKDQRGSPSTSQQRGSDGGGEGVDQDAPDTAAAGEDEAHRATANGSEAEPAPSPEVLGPSGRPVRKRKPSAIAMAAAAAAADDDEYIPGLGRPARGHSGIPGLPSSALAPPPPLPSLEPAVASGAGTDASPTPPPMDGRPQGPSAGDLASSTAALLATVAPVRTRGATRSGGPPSRRAGERAAAPVLPPTSAAAAAAAAATAASGEEGLPDEEPAEQEEAAGLSQETQLQLQQQQQLLLQQQQQQQLLLAPLQQDVQMPLQMPLPPQLEVSQAQALLLGRGRGLVTAPRATPPPVSSLLRASQAARPPQGRQRRRKSQPERLPPMWESLYVPAPPPAGAMASAAGAGPSAEGAGPAAGGMTLGEAQLRHCLSPRVRRWCMYEFLYSAIDRPWFMRNELQEFCSHMQLPTTKLTRLEWSVLRGALGRPRRLSLAFLREERLRLEGYREHARLRYEEVAMGLEVPPDMPRQLRVGQHVTARHPQTRQLHDGVILTVKGRTYRVQFHRSDLMTEAVPDTDIMPLDPHEALPPNMTSIPPILNGRLYDPNRNALRGPGGPLGLGLGPLGALGLPGGLGSPGLTLAGLGVNPALAAAAARQPGLAAGRALGPWGAAPEAQMVREADAEMVAEVQRALEVKESLVARLATLNEEAARGLHTDENGGRTEHFQLQYTGVVLQLKETNTVLEAALGRLQARQAQVSAGLGGAAGAVALPDSLVSALIASQGQAPQPAAAAAAAPAMAAAVGAPPPAQPSSPTPPPAASPQAQAPAAAPPAAASPLPHARAQPPTPSPVPGSKTPTPLPMVAPNAPLVVPPMRPSTAMLPGAGAAAATAVASSSPEQLVESALAEARGVVGICRARGAADAAAGSGGAGAEEGATGAGGLVIKPDPSEGAVASTGVVPRSEEEVAESRLREVIETCVGLLFTIQRCSAGSVPAATVGDALDLAVDRIKARTEGGSNKALFGEIASSVGGLKALMTKHVAGAT</sequence>
<feature type="compositionally biased region" description="Basic and acidic residues" evidence="3">
    <location>
        <begin position="120"/>
        <end position="135"/>
    </location>
</feature>
<dbReference type="GO" id="GO:0017053">
    <property type="term" value="C:transcription repressor complex"/>
    <property type="evidence" value="ECO:0007669"/>
    <property type="project" value="InterPro"/>
</dbReference>
<dbReference type="Pfam" id="PF06584">
    <property type="entry name" value="DIRP"/>
    <property type="match status" value="1"/>
</dbReference>
<dbReference type="GO" id="GO:0006357">
    <property type="term" value="P:regulation of transcription by RNA polymerase II"/>
    <property type="evidence" value="ECO:0007669"/>
    <property type="project" value="TreeGrafter"/>
</dbReference>
<feature type="compositionally biased region" description="Basic and acidic residues" evidence="3">
    <location>
        <begin position="1"/>
        <end position="38"/>
    </location>
</feature>
<evidence type="ECO:0000256" key="2">
    <source>
        <dbReference type="ARBA" id="ARBA00023242"/>
    </source>
</evidence>
<feature type="region of interest" description="Disordered" evidence="3">
    <location>
        <begin position="1"/>
        <end position="135"/>
    </location>
</feature>
<dbReference type="GO" id="GO:0051726">
    <property type="term" value="P:regulation of cell cycle"/>
    <property type="evidence" value="ECO:0007669"/>
    <property type="project" value="TreeGrafter"/>
</dbReference>